<dbReference type="Gene3D" id="3.40.50.720">
    <property type="entry name" value="NAD(P)-binding Rossmann-like Domain"/>
    <property type="match status" value="1"/>
</dbReference>
<dbReference type="RefSeq" id="WP_221031171.1">
    <property type="nucleotide sequence ID" value="NZ_CP139781.1"/>
</dbReference>
<keyword evidence="3" id="KW-0560">Oxidoreductase</keyword>
<reference evidence="5 6" key="2">
    <citation type="submission" date="2023-12" db="EMBL/GenBank/DDBJ databases">
        <title>Description of an unclassified Opitutus bacterium of Verrucomicrobiota.</title>
        <authorList>
            <person name="Zhang D.-F."/>
        </authorList>
    </citation>
    <scope>NUCLEOTIDE SEQUENCE [LARGE SCALE GENOMIC DNA]</scope>
    <source>
        <strain evidence="5 6">WL0086</strain>
    </source>
</reference>
<dbReference type="EMBL" id="CP139781">
    <property type="protein sequence ID" value="WRQ86243.1"/>
    <property type="molecule type" value="Genomic_DNA"/>
</dbReference>
<keyword evidence="6" id="KW-1185">Reference proteome</keyword>
<dbReference type="InterPro" id="IPR036291">
    <property type="entry name" value="NAD(P)-bd_dom_sf"/>
</dbReference>
<protein>
    <submittedName>
        <fullName evidence="5">SDR family NAD(P)-dependent oxidoreductase</fullName>
    </submittedName>
</protein>
<gene>
    <name evidence="5" type="ORF">K1X11_015615</name>
</gene>
<evidence type="ECO:0000256" key="3">
    <source>
        <dbReference type="ARBA" id="ARBA00023002"/>
    </source>
</evidence>
<evidence type="ECO:0000256" key="1">
    <source>
        <dbReference type="ARBA" id="ARBA00006484"/>
    </source>
</evidence>
<evidence type="ECO:0000256" key="4">
    <source>
        <dbReference type="RuleBase" id="RU000363"/>
    </source>
</evidence>
<sequence length="230" mass="23704">MSRIALVTGANRGIGLAITRGLAAAGFKVWLGSRQLAAGEAAAAELHREGLSAVTAVALDVGDPASIAAALATIEAAGDTIDVLVNNAGVLYGGALLELDDAQVDQSIAVHLTGPLRLVRALAPGMIARDYGRIVNLSSGWGAFSEDLGGPDIYGVTKAALNALTLRLSRELPGNVKINAMCPGWVRTRMGGDEATLSPEQAADTALWLAQLPADGPTGGFFRARKPLQW</sequence>
<evidence type="ECO:0000313" key="6">
    <source>
        <dbReference type="Proteomes" id="UP000738431"/>
    </source>
</evidence>
<dbReference type="PANTHER" id="PTHR43963:SF6">
    <property type="entry name" value="CHAIN DEHYDROGENASE FAMILY PROTEIN, PUTATIVE (AFU_ORTHOLOGUE AFUA_3G15350)-RELATED"/>
    <property type="match status" value="1"/>
</dbReference>
<accession>A0ABZ1C4S2</accession>
<organism evidence="5 6">
    <name type="scientific">Actomonas aquatica</name>
    <dbReference type="NCBI Taxonomy" id="2866162"/>
    <lineage>
        <taxon>Bacteria</taxon>
        <taxon>Pseudomonadati</taxon>
        <taxon>Verrucomicrobiota</taxon>
        <taxon>Opitutia</taxon>
        <taxon>Opitutales</taxon>
        <taxon>Opitutaceae</taxon>
        <taxon>Actomonas</taxon>
    </lineage>
</organism>
<reference evidence="5 6" key="1">
    <citation type="submission" date="2021-08" db="EMBL/GenBank/DDBJ databases">
        <authorList>
            <person name="Zhang D."/>
            <person name="Zhang A."/>
            <person name="Wang L."/>
        </authorList>
    </citation>
    <scope>NUCLEOTIDE SEQUENCE [LARGE SCALE GENOMIC DNA]</scope>
    <source>
        <strain evidence="5 6">WL0086</strain>
    </source>
</reference>
<dbReference type="Pfam" id="PF00106">
    <property type="entry name" value="adh_short"/>
    <property type="match status" value="1"/>
</dbReference>
<dbReference type="PRINTS" id="PR00081">
    <property type="entry name" value="GDHRDH"/>
</dbReference>
<dbReference type="PRINTS" id="PR00080">
    <property type="entry name" value="SDRFAMILY"/>
</dbReference>
<dbReference type="PANTHER" id="PTHR43963">
    <property type="entry name" value="CARBONYL REDUCTASE 1-RELATED"/>
    <property type="match status" value="1"/>
</dbReference>
<keyword evidence="2" id="KW-0521">NADP</keyword>
<evidence type="ECO:0000313" key="5">
    <source>
        <dbReference type="EMBL" id="WRQ86243.1"/>
    </source>
</evidence>
<comment type="similarity">
    <text evidence="1 4">Belongs to the short-chain dehydrogenases/reductases (SDR) family.</text>
</comment>
<evidence type="ECO:0000256" key="2">
    <source>
        <dbReference type="ARBA" id="ARBA00022857"/>
    </source>
</evidence>
<proteinExistence type="inferred from homology"/>
<dbReference type="InterPro" id="IPR002347">
    <property type="entry name" value="SDR_fam"/>
</dbReference>
<name>A0ABZ1C4S2_9BACT</name>
<dbReference type="Proteomes" id="UP000738431">
    <property type="component" value="Chromosome"/>
</dbReference>
<dbReference type="SUPFAM" id="SSF51735">
    <property type="entry name" value="NAD(P)-binding Rossmann-fold domains"/>
    <property type="match status" value="1"/>
</dbReference>